<evidence type="ECO:0000256" key="9">
    <source>
        <dbReference type="ARBA" id="ARBA00022553"/>
    </source>
</evidence>
<feature type="compositionally biased region" description="Polar residues" evidence="22">
    <location>
        <begin position="314"/>
        <end position="341"/>
    </location>
</feature>
<evidence type="ECO:0000256" key="15">
    <source>
        <dbReference type="ARBA" id="ARBA00022842"/>
    </source>
</evidence>
<feature type="compositionally biased region" description="Polar residues" evidence="22">
    <location>
        <begin position="419"/>
        <end position="428"/>
    </location>
</feature>
<evidence type="ECO:0000256" key="19">
    <source>
        <dbReference type="ARBA" id="ARBA00047899"/>
    </source>
</evidence>
<dbReference type="FunFam" id="3.30.200.20:FF:000071">
    <property type="entry name" value="serine/threonine-protein kinase MAK isoform X1"/>
    <property type="match status" value="1"/>
</dbReference>
<dbReference type="SMART" id="SM00220">
    <property type="entry name" value="S_TKc"/>
    <property type="match status" value="1"/>
</dbReference>
<feature type="binding site" evidence="21">
    <location>
        <position position="40"/>
    </location>
    <ligand>
        <name>ATP</name>
        <dbReference type="ChEBI" id="CHEBI:30616"/>
    </ligand>
</feature>
<proteinExistence type="inferred from homology"/>
<keyword evidence="10" id="KW-0808">Transferase</keyword>
<organism evidence="24 25">
    <name type="scientific">Lates calcarifer</name>
    <name type="common">Barramundi</name>
    <name type="synonym">Holocentrus calcarifer</name>
    <dbReference type="NCBI Taxonomy" id="8187"/>
    <lineage>
        <taxon>Eukaryota</taxon>
        <taxon>Metazoa</taxon>
        <taxon>Chordata</taxon>
        <taxon>Craniata</taxon>
        <taxon>Vertebrata</taxon>
        <taxon>Euteleostomi</taxon>
        <taxon>Actinopterygii</taxon>
        <taxon>Neopterygii</taxon>
        <taxon>Teleostei</taxon>
        <taxon>Neoteleostei</taxon>
        <taxon>Acanthomorphata</taxon>
        <taxon>Carangaria</taxon>
        <taxon>Carangaria incertae sedis</taxon>
        <taxon>Centropomidae</taxon>
        <taxon>Lates</taxon>
    </lineage>
</organism>
<dbReference type="GO" id="GO:0046872">
    <property type="term" value="F:metal ion binding"/>
    <property type="evidence" value="ECO:0007669"/>
    <property type="project" value="UniProtKB-KW"/>
</dbReference>
<evidence type="ECO:0000256" key="5">
    <source>
        <dbReference type="ARBA" id="ARBA00006485"/>
    </source>
</evidence>
<dbReference type="InterPro" id="IPR011009">
    <property type="entry name" value="Kinase-like_dom_sf"/>
</dbReference>
<keyword evidence="17" id="KW-0539">Nucleus</keyword>
<evidence type="ECO:0000256" key="6">
    <source>
        <dbReference type="ARBA" id="ARBA00012513"/>
    </source>
</evidence>
<evidence type="ECO:0000256" key="17">
    <source>
        <dbReference type="ARBA" id="ARBA00023242"/>
    </source>
</evidence>
<evidence type="ECO:0000256" key="10">
    <source>
        <dbReference type="ARBA" id="ARBA00022679"/>
    </source>
</evidence>
<dbReference type="InterPro" id="IPR008271">
    <property type="entry name" value="Ser/Thr_kinase_AS"/>
</dbReference>
<evidence type="ECO:0000256" key="16">
    <source>
        <dbReference type="ARBA" id="ARBA00023212"/>
    </source>
</evidence>
<feature type="compositionally biased region" description="Basic and acidic residues" evidence="22">
    <location>
        <begin position="435"/>
        <end position="451"/>
    </location>
</feature>
<dbReference type="CTD" id="4117"/>
<dbReference type="GeneID" id="108884003"/>
<accession>A0AAJ7LXK6</accession>
<comment type="catalytic activity">
    <reaction evidence="19">
        <text>L-threonyl-[protein] + ATP = O-phospho-L-threonyl-[protein] + ADP + H(+)</text>
        <dbReference type="Rhea" id="RHEA:46608"/>
        <dbReference type="Rhea" id="RHEA-COMP:11060"/>
        <dbReference type="Rhea" id="RHEA-COMP:11605"/>
        <dbReference type="ChEBI" id="CHEBI:15378"/>
        <dbReference type="ChEBI" id="CHEBI:30013"/>
        <dbReference type="ChEBI" id="CHEBI:30616"/>
        <dbReference type="ChEBI" id="CHEBI:61977"/>
        <dbReference type="ChEBI" id="CHEBI:456216"/>
        <dbReference type="EC" id="2.7.11.1"/>
    </reaction>
</comment>
<dbReference type="EC" id="2.7.11.1" evidence="6"/>
<evidence type="ECO:0000256" key="18">
    <source>
        <dbReference type="ARBA" id="ARBA00023273"/>
    </source>
</evidence>
<evidence type="ECO:0000256" key="3">
    <source>
        <dbReference type="ARBA" id="ARBA00004138"/>
    </source>
</evidence>
<comment type="subcellular location">
    <subcellularLocation>
        <location evidence="3">Cell projection</location>
        <location evidence="3">Cilium</location>
    </subcellularLocation>
    <subcellularLocation>
        <location evidence="4">Cytoplasm</location>
        <location evidence="4">Cytoskeleton</location>
    </subcellularLocation>
    <subcellularLocation>
        <location evidence="2">Nucleus</location>
    </subcellularLocation>
</comment>
<dbReference type="PANTHER" id="PTHR24055">
    <property type="entry name" value="MITOGEN-ACTIVATED PROTEIN KINASE"/>
    <property type="match status" value="1"/>
</dbReference>
<dbReference type="GO" id="GO:0005856">
    <property type="term" value="C:cytoskeleton"/>
    <property type="evidence" value="ECO:0007669"/>
    <property type="project" value="UniProtKB-SubCell"/>
</dbReference>
<keyword evidence="16" id="KW-0206">Cytoskeleton</keyword>
<evidence type="ECO:0000256" key="11">
    <source>
        <dbReference type="ARBA" id="ARBA00022723"/>
    </source>
</evidence>
<evidence type="ECO:0000256" key="1">
    <source>
        <dbReference type="ARBA" id="ARBA00001946"/>
    </source>
</evidence>
<dbReference type="InterPro" id="IPR050117">
    <property type="entry name" value="MAPK"/>
</dbReference>
<feature type="region of interest" description="Disordered" evidence="22">
    <location>
        <begin position="612"/>
        <end position="699"/>
    </location>
</feature>
<dbReference type="GO" id="GO:0005524">
    <property type="term" value="F:ATP binding"/>
    <property type="evidence" value="ECO:0007669"/>
    <property type="project" value="UniProtKB-UniRule"/>
</dbReference>
<dbReference type="InterPro" id="IPR000719">
    <property type="entry name" value="Prot_kinase_dom"/>
</dbReference>
<evidence type="ECO:0000256" key="7">
    <source>
        <dbReference type="ARBA" id="ARBA00022490"/>
    </source>
</evidence>
<comment type="catalytic activity">
    <reaction evidence="20">
        <text>L-seryl-[protein] + ATP = O-phospho-L-seryl-[protein] + ADP + H(+)</text>
        <dbReference type="Rhea" id="RHEA:17989"/>
        <dbReference type="Rhea" id="RHEA-COMP:9863"/>
        <dbReference type="Rhea" id="RHEA-COMP:11604"/>
        <dbReference type="ChEBI" id="CHEBI:15378"/>
        <dbReference type="ChEBI" id="CHEBI:29999"/>
        <dbReference type="ChEBI" id="CHEBI:30616"/>
        <dbReference type="ChEBI" id="CHEBI:83421"/>
        <dbReference type="ChEBI" id="CHEBI:456216"/>
        <dbReference type="EC" id="2.7.11.1"/>
    </reaction>
</comment>
<dbReference type="Gene3D" id="3.30.200.20">
    <property type="entry name" value="Phosphorylase Kinase, domain 1"/>
    <property type="match status" value="1"/>
</dbReference>
<keyword evidence="13 25" id="KW-0418">Kinase</keyword>
<dbReference type="PROSITE" id="PS00108">
    <property type="entry name" value="PROTEIN_KINASE_ST"/>
    <property type="match status" value="1"/>
</dbReference>
<evidence type="ECO:0000256" key="12">
    <source>
        <dbReference type="ARBA" id="ARBA00022741"/>
    </source>
</evidence>
<protein>
    <recommendedName>
        <fullName evidence="6">non-specific serine/threonine protein kinase</fullName>
        <ecNumber evidence="6">2.7.11.1</ecNumber>
    </recommendedName>
</protein>
<name>A0AAJ7LXK6_LATCA</name>
<evidence type="ECO:0000256" key="13">
    <source>
        <dbReference type="ARBA" id="ARBA00022777"/>
    </source>
</evidence>
<dbReference type="AlphaFoldDB" id="A0AAJ7LXK6"/>
<keyword evidence="18" id="KW-0966">Cell projection</keyword>
<evidence type="ECO:0000256" key="2">
    <source>
        <dbReference type="ARBA" id="ARBA00004123"/>
    </source>
</evidence>
<evidence type="ECO:0000256" key="20">
    <source>
        <dbReference type="ARBA" id="ARBA00048679"/>
    </source>
</evidence>
<dbReference type="CDD" id="cd07830">
    <property type="entry name" value="STKc_MAK_like"/>
    <property type="match status" value="1"/>
</dbReference>
<dbReference type="PROSITE" id="PS00107">
    <property type="entry name" value="PROTEIN_KINASE_ATP"/>
    <property type="match status" value="1"/>
</dbReference>
<evidence type="ECO:0000256" key="8">
    <source>
        <dbReference type="ARBA" id="ARBA00022527"/>
    </source>
</evidence>
<dbReference type="KEGG" id="lcf:108884003"/>
<keyword evidence="15" id="KW-0460">Magnesium</keyword>
<feature type="domain" description="Protein kinase" evidence="23">
    <location>
        <begin position="11"/>
        <end position="292"/>
    </location>
</feature>
<keyword evidence="11" id="KW-0479">Metal-binding</keyword>
<evidence type="ECO:0000313" key="24">
    <source>
        <dbReference type="Proteomes" id="UP000694890"/>
    </source>
</evidence>
<dbReference type="GO" id="GO:0004674">
    <property type="term" value="F:protein serine/threonine kinase activity"/>
    <property type="evidence" value="ECO:0007669"/>
    <property type="project" value="UniProtKB-KW"/>
</dbReference>
<dbReference type="SUPFAM" id="SSF56112">
    <property type="entry name" value="Protein kinase-like (PK-like)"/>
    <property type="match status" value="1"/>
</dbReference>
<comment type="similarity">
    <text evidence="5">Belongs to the protein kinase superfamily. CMGC Ser/Thr protein kinase family. CDC2/CDKX subfamily.</text>
</comment>
<dbReference type="GO" id="GO:0005634">
    <property type="term" value="C:nucleus"/>
    <property type="evidence" value="ECO:0007669"/>
    <property type="project" value="UniProtKB-SubCell"/>
</dbReference>
<evidence type="ECO:0000256" key="14">
    <source>
        <dbReference type="ARBA" id="ARBA00022840"/>
    </source>
</evidence>
<evidence type="ECO:0000256" key="22">
    <source>
        <dbReference type="SAM" id="MobiDB-lite"/>
    </source>
</evidence>
<feature type="region of interest" description="Disordered" evidence="22">
    <location>
        <begin position="302"/>
        <end position="454"/>
    </location>
</feature>
<sequence>MKRSLAMMNRYTTLRQLGDGTYGSVLMGRSNESGELVAIKRMKRKFYSWEECMNLREVKSLKKLNHANVVKLKEVIRENDHLYFVFEYMKENLYQLMKDRENKMFSENEIRNIMFQVLSGLAFVHKHGFFHRDMKPENLLCMGPELVKIADFGLAREIRSKPPYTDYVSTRWYRAPEVLLRSSTYSSPIDLWAVGCIMAELYTLRPLFPGNSEVDEIFKICQVLGTVKKMDWPEGYQLASAMNFRFPQCVPTHLKTLIPNASNDAIALMKDLLQWDPKKRPTAVQALRYPYFQVGQILGPRPQSQEVKKVQARSLAQKQASESKTDPQQSSSESKASTPSLKNHHHHQQQQQNQHQPLKQIPLPQAESKPGGVSHAKAASLGTENSVGGGGIGVLKSSRRRWGQTVAKTSDSWEETDLAETTASNSKKPTLANAEEERSPKEHHSQPKEQKPLYSFSTVTKLPNNVKMGQTDYNLPGSAARQHYLSQSRYLPGLISKNQTNSGDKELSGMTLRDLWENSSNTVNKPLAPIGGGLSVTRTNAAARLEENTSKSVDSPPEKTVVKERILEKIDLSKGNFVSTKYNLSGGYIPSFQKKEVGSVGQRIQLAPLAGQHTINLSSSPDNKKDKAKAAKPKPISNSSLSETNEDYEGWKRRTDGNQMKGNSYSALGKTSGNLLTRAPAVQPVHGRVDWTSKYSGNR</sequence>
<dbReference type="RefSeq" id="XP_018533115.1">
    <property type="nucleotide sequence ID" value="XM_018677599.2"/>
</dbReference>
<dbReference type="InterPro" id="IPR017441">
    <property type="entry name" value="Protein_kinase_ATP_BS"/>
</dbReference>
<dbReference type="Gene3D" id="1.10.510.10">
    <property type="entry name" value="Transferase(Phosphotransferase) domain 1"/>
    <property type="match status" value="1"/>
</dbReference>
<comment type="cofactor">
    <cofactor evidence="1">
        <name>Mg(2+)</name>
        <dbReference type="ChEBI" id="CHEBI:18420"/>
    </cofactor>
</comment>
<reference evidence="25" key="1">
    <citation type="submission" date="2025-08" db="UniProtKB">
        <authorList>
            <consortium name="RefSeq"/>
        </authorList>
    </citation>
    <scope>IDENTIFICATION</scope>
    <source>
        <tissue evidence="25">Brain</tissue>
    </source>
</reference>
<gene>
    <name evidence="25" type="primary">mak</name>
</gene>
<dbReference type="Pfam" id="PF00069">
    <property type="entry name" value="Pkinase"/>
    <property type="match status" value="1"/>
</dbReference>
<feature type="compositionally biased region" description="Polar residues" evidence="22">
    <location>
        <begin position="657"/>
        <end position="675"/>
    </location>
</feature>
<keyword evidence="14 21" id="KW-0067">ATP-binding</keyword>
<keyword evidence="7" id="KW-0963">Cytoplasm</keyword>
<evidence type="ECO:0000256" key="4">
    <source>
        <dbReference type="ARBA" id="ARBA00004245"/>
    </source>
</evidence>
<keyword evidence="9" id="KW-0597">Phosphoprotein</keyword>
<keyword evidence="12 21" id="KW-0547">Nucleotide-binding</keyword>
<dbReference type="GO" id="GO:0005929">
    <property type="term" value="C:cilium"/>
    <property type="evidence" value="ECO:0007669"/>
    <property type="project" value="UniProtKB-SubCell"/>
</dbReference>
<evidence type="ECO:0000313" key="25">
    <source>
        <dbReference type="RefSeq" id="XP_018533115.1"/>
    </source>
</evidence>
<evidence type="ECO:0000256" key="21">
    <source>
        <dbReference type="PROSITE-ProRule" id="PRU10141"/>
    </source>
</evidence>
<dbReference type="Proteomes" id="UP000694890">
    <property type="component" value="Linkage group LG24"/>
</dbReference>
<dbReference type="FunFam" id="1.10.510.10:FF:000104">
    <property type="entry name" value="serine/threonine-protein kinase MAK isoform X1"/>
    <property type="match status" value="1"/>
</dbReference>
<dbReference type="PROSITE" id="PS50011">
    <property type="entry name" value="PROTEIN_KINASE_DOM"/>
    <property type="match status" value="1"/>
</dbReference>
<keyword evidence="8" id="KW-0723">Serine/threonine-protein kinase</keyword>
<evidence type="ECO:0000259" key="23">
    <source>
        <dbReference type="PROSITE" id="PS50011"/>
    </source>
</evidence>